<dbReference type="SMART" id="SM00342">
    <property type="entry name" value="HTH_ARAC"/>
    <property type="match status" value="1"/>
</dbReference>
<evidence type="ECO:0000256" key="1">
    <source>
        <dbReference type="ARBA" id="ARBA00023015"/>
    </source>
</evidence>
<dbReference type="PRINTS" id="PR00032">
    <property type="entry name" value="HTHARAC"/>
</dbReference>
<dbReference type="SUPFAM" id="SSF46689">
    <property type="entry name" value="Homeodomain-like"/>
    <property type="match status" value="1"/>
</dbReference>
<dbReference type="PANTHER" id="PTHR47894:SF1">
    <property type="entry name" value="HTH-TYPE TRANSCRIPTIONAL REGULATOR VQSM"/>
    <property type="match status" value="1"/>
</dbReference>
<evidence type="ECO:0000313" key="5">
    <source>
        <dbReference type="EMBL" id="OUL58728.1"/>
    </source>
</evidence>
<dbReference type="AlphaFoldDB" id="A0A244CT12"/>
<keyword evidence="1" id="KW-0805">Transcription regulation</keyword>
<evidence type="ECO:0000313" key="6">
    <source>
        <dbReference type="Proteomes" id="UP000194841"/>
    </source>
</evidence>
<dbReference type="InterPro" id="IPR009057">
    <property type="entry name" value="Homeodomain-like_sf"/>
</dbReference>
<dbReference type="InterPro" id="IPR020449">
    <property type="entry name" value="Tscrpt_reg_AraC-type_HTH"/>
</dbReference>
<evidence type="ECO:0000256" key="2">
    <source>
        <dbReference type="ARBA" id="ARBA00023125"/>
    </source>
</evidence>
<dbReference type="Proteomes" id="UP000194841">
    <property type="component" value="Unassembled WGS sequence"/>
</dbReference>
<reference evidence="5 6" key="1">
    <citation type="submission" date="2017-02" db="EMBL/GenBank/DDBJ databases">
        <title>Pseudoalteromonas ulvae TC14 Genome.</title>
        <authorList>
            <person name="Molmeret M."/>
        </authorList>
    </citation>
    <scope>NUCLEOTIDE SEQUENCE [LARGE SCALE GENOMIC DNA]</scope>
    <source>
        <strain evidence="5">TC14</strain>
    </source>
</reference>
<dbReference type="GO" id="GO:0000976">
    <property type="term" value="F:transcription cis-regulatory region binding"/>
    <property type="evidence" value="ECO:0007669"/>
    <property type="project" value="TreeGrafter"/>
</dbReference>
<keyword evidence="2" id="KW-0238">DNA-binding</keyword>
<evidence type="ECO:0000259" key="4">
    <source>
        <dbReference type="PROSITE" id="PS01124"/>
    </source>
</evidence>
<proteinExistence type="predicted"/>
<sequence>MNTTSDIYFASVLHYLEALGLSKQFCLEQIDFAQFSALPKGTRIPFRYYHAILELGKQRCQDSLFGFHLGQDIRTADYGVLGYLIESSCDLAAAIDTLLQYDSLVADIGTAQFSSEGDTASICWTPNQLCSEQVVLRNMTAWVAVVRRLLDPSLTPSRLLFVHNFSAQEQERLSEWFGCQVIAGATVNQIDFPHDYLQVQFSSDNPFMHQALTQLSQKQLADIQAVQSVSQRVLSILMSKHDLQGVNQERVAQALNLTPRTLQRKLKHEQCSFADLRDEERKRRYELLMNQHSLGTIAALLGFNEQSSFNRAFKRWYGCAPKDYRAKQVTR</sequence>
<protein>
    <recommendedName>
        <fullName evidence="4">HTH araC/xylS-type domain-containing protein</fullName>
    </recommendedName>
</protein>
<dbReference type="Pfam" id="PF12625">
    <property type="entry name" value="Arabinose_bd"/>
    <property type="match status" value="1"/>
</dbReference>
<dbReference type="GO" id="GO:0003700">
    <property type="term" value="F:DNA-binding transcription factor activity"/>
    <property type="evidence" value="ECO:0007669"/>
    <property type="project" value="InterPro"/>
</dbReference>
<dbReference type="PANTHER" id="PTHR47894">
    <property type="entry name" value="HTH-TYPE TRANSCRIPTIONAL REGULATOR GADX"/>
    <property type="match status" value="1"/>
</dbReference>
<name>A0A244CT12_PSEDV</name>
<dbReference type="RefSeq" id="WP_086742109.1">
    <property type="nucleotide sequence ID" value="NZ_MWPV01000001.1"/>
</dbReference>
<accession>A0A244CT12</accession>
<dbReference type="Gene3D" id="1.10.10.60">
    <property type="entry name" value="Homeodomain-like"/>
    <property type="match status" value="1"/>
</dbReference>
<dbReference type="EMBL" id="MWPV01000001">
    <property type="protein sequence ID" value="OUL58728.1"/>
    <property type="molecule type" value="Genomic_DNA"/>
</dbReference>
<dbReference type="InterPro" id="IPR032687">
    <property type="entry name" value="AraC-type_N"/>
</dbReference>
<dbReference type="PROSITE" id="PS01124">
    <property type="entry name" value="HTH_ARAC_FAMILY_2"/>
    <property type="match status" value="1"/>
</dbReference>
<comment type="caution">
    <text evidence="5">The sequence shown here is derived from an EMBL/GenBank/DDBJ whole genome shotgun (WGS) entry which is preliminary data.</text>
</comment>
<dbReference type="GO" id="GO:0005829">
    <property type="term" value="C:cytosol"/>
    <property type="evidence" value="ECO:0007669"/>
    <property type="project" value="TreeGrafter"/>
</dbReference>
<keyword evidence="6" id="KW-1185">Reference proteome</keyword>
<keyword evidence="3" id="KW-0804">Transcription</keyword>
<dbReference type="InterPro" id="IPR018060">
    <property type="entry name" value="HTH_AraC"/>
</dbReference>
<evidence type="ECO:0000256" key="3">
    <source>
        <dbReference type="ARBA" id="ARBA00023163"/>
    </source>
</evidence>
<dbReference type="OrthoDB" id="5582699at2"/>
<dbReference type="Pfam" id="PF12833">
    <property type="entry name" value="HTH_18"/>
    <property type="match status" value="1"/>
</dbReference>
<feature type="domain" description="HTH araC/xylS-type" evidence="4">
    <location>
        <begin position="231"/>
        <end position="327"/>
    </location>
</feature>
<gene>
    <name evidence="5" type="ORF">B1199_00090</name>
</gene>
<organism evidence="5 6">
    <name type="scientific">Pseudoalteromonas ulvae</name>
    <dbReference type="NCBI Taxonomy" id="107327"/>
    <lineage>
        <taxon>Bacteria</taxon>
        <taxon>Pseudomonadati</taxon>
        <taxon>Pseudomonadota</taxon>
        <taxon>Gammaproteobacteria</taxon>
        <taxon>Alteromonadales</taxon>
        <taxon>Pseudoalteromonadaceae</taxon>
        <taxon>Pseudoalteromonas</taxon>
    </lineage>
</organism>